<proteinExistence type="predicted"/>
<organism evidence="1 2">
    <name type="scientific">Periconia digitata</name>
    <dbReference type="NCBI Taxonomy" id="1303443"/>
    <lineage>
        <taxon>Eukaryota</taxon>
        <taxon>Fungi</taxon>
        <taxon>Dikarya</taxon>
        <taxon>Ascomycota</taxon>
        <taxon>Pezizomycotina</taxon>
        <taxon>Dothideomycetes</taxon>
        <taxon>Pleosporomycetidae</taxon>
        <taxon>Pleosporales</taxon>
        <taxon>Massarineae</taxon>
        <taxon>Periconiaceae</taxon>
        <taxon>Periconia</taxon>
    </lineage>
</organism>
<dbReference type="AlphaFoldDB" id="A0A9W4UT55"/>
<reference evidence="1" key="1">
    <citation type="submission" date="2023-01" db="EMBL/GenBank/DDBJ databases">
        <authorList>
            <person name="Van Ghelder C."/>
            <person name="Rancurel C."/>
        </authorList>
    </citation>
    <scope>NUCLEOTIDE SEQUENCE</scope>
    <source>
        <strain evidence="1">CNCM I-4278</strain>
    </source>
</reference>
<sequence>MSYIFNEVSFYHHVLPETTTSSACPIPHRQIEATIVRDSMICKKRWARPDSRYDDGRIQEAKDLNMDEARSYRGEPITVASVDGRQISLISIASSFSMAMHPNGSHVDLTLFLTTSSSHCDRLNIGTCRPSASIILRLSVMMKKRNSTTLEMLMDPWRGMCPSNSHDSPSSLVPSVFWQHLTQIVIRPL</sequence>
<gene>
    <name evidence="1" type="ORF">PDIGIT_LOCUS13861</name>
</gene>
<dbReference type="EMBL" id="CAOQHR010000010">
    <property type="protein sequence ID" value="CAI6340677.1"/>
    <property type="molecule type" value="Genomic_DNA"/>
</dbReference>
<name>A0A9W4UT55_9PLEO</name>
<evidence type="ECO:0000313" key="1">
    <source>
        <dbReference type="EMBL" id="CAI6340677.1"/>
    </source>
</evidence>
<dbReference type="Proteomes" id="UP001152607">
    <property type="component" value="Unassembled WGS sequence"/>
</dbReference>
<evidence type="ECO:0000313" key="2">
    <source>
        <dbReference type="Proteomes" id="UP001152607"/>
    </source>
</evidence>
<keyword evidence="2" id="KW-1185">Reference proteome</keyword>
<accession>A0A9W4UT55</accession>
<protein>
    <submittedName>
        <fullName evidence="1">Uncharacterized protein</fullName>
    </submittedName>
</protein>
<comment type="caution">
    <text evidence="1">The sequence shown here is derived from an EMBL/GenBank/DDBJ whole genome shotgun (WGS) entry which is preliminary data.</text>
</comment>